<evidence type="ECO:0000313" key="2">
    <source>
        <dbReference type="Proteomes" id="UP000789759"/>
    </source>
</evidence>
<dbReference type="Proteomes" id="UP000789759">
    <property type="component" value="Unassembled WGS sequence"/>
</dbReference>
<name>A0A9N9NA88_9GLOM</name>
<reference evidence="1" key="1">
    <citation type="submission" date="2021-06" db="EMBL/GenBank/DDBJ databases">
        <authorList>
            <person name="Kallberg Y."/>
            <person name="Tangrot J."/>
            <person name="Rosling A."/>
        </authorList>
    </citation>
    <scope>NUCLEOTIDE SEQUENCE</scope>
    <source>
        <strain evidence="1">FL966</strain>
    </source>
</reference>
<keyword evidence="2" id="KW-1185">Reference proteome</keyword>
<organism evidence="1 2">
    <name type="scientific">Cetraspora pellucida</name>
    <dbReference type="NCBI Taxonomy" id="1433469"/>
    <lineage>
        <taxon>Eukaryota</taxon>
        <taxon>Fungi</taxon>
        <taxon>Fungi incertae sedis</taxon>
        <taxon>Mucoromycota</taxon>
        <taxon>Glomeromycotina</taxon>
        <taxon>Glomeromycetes</taxon>
        <taxon>Diversisporales</taxon>
        <taxon>Gigasporaceae</taxon>
        <taxon>Cetraspora</taxon>
    </lineage>
</organism>
<protein>
    <submittedName>
        <fullName evidence="1">1050_t:CDS:1</fullName>
    </submittedName>
</protein>
<sequence>MQTIYEPIFIADYNFPIGLFQKLTPLVYLAINSNESNETQQNGQLAIFIQTQWHIGSSSTSHIIVLLSLVDSIHGKPVYAEYINEKQDPFINIKFLSEFKTTNVQSANEDKIFVPWSWVKSHYQIC</sequence>
<dbReference type="EMBL" id="CAJVQA010012238">
    <property type="protein sequence ID" value="CAG8714900.1"/>
    <property type="molecule type" value="Genomic_DNA"/>
</dbReference>
<proteinExistence type="predicted"/>
<dbReference type="AlphaFoldDB" id="A0A9N9NA88"/>
<comment type="caution">
    <text evidence="1">The sequence shown here is derived from an EMBL/GenBank/DDBJ whole genome shotgun (WGS) entry which is preliminary data.</text>
</comment>
<evidence type="ECO:0000313" key="1">
    <source>
        <dbReference type="EMBL" id="CAG8714900.1"/>
    </source>
</evidence>
<gene>
    <name evidence="1" type="ORF">CPELLU_LOCUS12535</name>
</gene>
<accession>A0A9N9NA88</accession>